<organism evidence="8">
    <name type="scientific">Emiliania huxleyi</name>
    <name type="common">Coccolithophore</name>
    <name type="synonym">Pontosphaera huxleyi</name>
    <dbReference type="NCBI Taxonomy" id="2903"/>
    <lineage>
        <taxon>Eukaryota</taxon>
        <taxon>Haptista</taxon>
        <taxon>Haptophyta</taxon>
        <taxon>Prymnesiophyceae</taxon>
        <taxon>Isochrysidales</taxon>
        <taxon>Noelaerhabdaceae</taxon>
        <taxon>Emiliania</taxon>
    </lineage>
</organism>
<dbReference type="GO" id="GO:0070740">
    <property type="term" value="F:tubulin-glutamic acid ligase activity"/>
    <property type="evidence" value="ECO:0007669"/>
    <property type="project" value="TreeGrafter"/>
</dbReference>
<evidence type="ECO:0000256" key="1">
    <source>
        <dbReference type="ARBA" id="ARBA00022598"/>
    </source>
</evidence>
<dbReference type="PANTHER" id="PTHR12241">
    <property type="entry name" value="TUBULIN POLYGLUTAMYLASE"/>
    <property type="match status" value="1"/>
</dbReference>
<feature type="region of interest" description="Disordered" evidence="6">
    <location>
        <begin position="95"/>
        <end position="115"/>
    </location>
</feature>
<evidence type="ECO:0000256" key="5">
    <source>
        <dbReference type="ARBA" id="ARBA00049274"/>
    </source>
</evidence>
<evidence type="ECO:0000256" key="4">
    <source>
        <dbReference type="ARBA" id="ARBA00041448"/>
    </source>
</evidence>
<keyword evidence="3" id="KW-0067">ATP-binding</keyword>
<evidence type="ECO:0000256" key="3">
    <source>
        <dbReference type="ARBA" id="ARBA00022840"/>
    </source>
</evidence>
<dbReference type="PROSITE" id="PS51221">
    <property type="entry name" value="TTL"/>
    <property type="match status" value="1"/>
</dbReference>
<dbReference type="EMBL" id="HBIR01052195">
    <property type="protein sequence ID" value="CAE0588169.1"/>
    <property type="molecule type" value="Transcribed_RNA"/>
</dbReference>
<dbReference type="Gene3D" id="3.30.470.20">
    <property type="entry name" value="ATP-grasp fold, B domain"/>
    <property type="match status" value="1"/>
</dbReference>
<evidence type="ECO:0000256" key="6">
    <source>
        <dbReference type="SAM" id="MobiDB-lite"/>
    </source>
</evidence>
<gene>
    <name evidence="8" type="ORF">EHUX00137_LOCUS40743</name>
</gene>
<proteinExistence type="predicted"/>
<keyword evidence="7" id="KW-0472">Membrane</keyword>
<evidence type="ECO:0000256" key="2">
    <source>
        <dbReference type="ARBA" id="ARBA00022741"/>
    </source>
</evidence>
<dbReference type="AlphaFoldDB" id="A0A6V2WQ97"/>
<reference evidence="8" key="1">
    <citation type="submission" date="2021-01" db="EMBL/GenBank/DDBJ databases">
        <authorList>
            <person name="Corre E."/>
            <person name="Pelletier E."/>
            <person name="Niang G."/>
            <person name="Scheremetjew M."/>
            <person name="Finn R."/>
            <person name="Kale V."/>
            <person name="Holt S."/>
            <person name="Cochrane G."/>
            <person name="Meng A."/>
            <person name="Brown T."/>
            <person name="Cohen L."/>
        </authorList>
    </citation>
    <scope>NUCLEOTIDE SEQUENCE</scope>
    <source>
        <strain evidence="8">379</strain>
    </source>
</reference>
<name>A0A6V2WQ97_EMIHU</name>
<feature type="transmembrane region" description="Helical" evidence="7">
    <location>
        <begin position="12"/>
        <end position="35"/>
    </location>
</feature>
<dbReference type="Pfam" id="PF03133">
    <property type="entry name" value="TTL"/>
    <property type="match status" value="1"/>
</dbReference>
<protein>
    <recommendedName>
        <fullName evidence="4">Tubulin--tyrosine ligase-like protein 5</fullName>
    </recommendedName>
</protein>
<feature type="region of interest" description="Disordered" evidence="6">
    <location>
        <begin position="789"/>
        <end position="838"/>
    </location>
</feature>
<keyword evidence="1" id="KW-0436">Ligase</keyword>
<dbReference type="GO" id="GO:0036064">
    <property type="term" value="C:ciliary basal body"/>
    <property type="evidence" value="ECO:0007669"/>
    <property type="project" value="TreeGrafter"/>
</dbReference>
<dbReference type="GO" id="GO:0000226">
    <property type="term" value="P:microtubule cytoskeleton organization"/>
    <property type="evidence" value="ECO:0007669"/>
    <property type="project" value="TreeGrafter"/>
</dbReference>
<sequence>MAREPKQRRSRFIVCATLFSAVMALHVLLSVFVGMSETSSRSRRTKGYLRGGIPLPLIEDVDPGFGGAASADDQAAVLEESLALSEEVAAVLASGDAANSRNQSDSTAAPPDATKLRAHEAREEALAGKEKAEAASDAADSAGLEADAAALHASCGDGGPFPCHERGCPRSSVTCKDLVLSCEKTFDKVFDKPPTRALAHFAVGEICPRTCRRCGSFNVSREEVLRSQAAAGPVGQMVSALDNCTAGASDECAGGRGVWGRIWELAPPVGENTAYRPPHDLAGYKALTDGTSHSDLPPRDEKGCLRYFRVGDRGDMRGTVRPMLRELGMCESKEEVGFTFLWSRPWEKIEAFFRPKKITPGSIVNSIAGLPQQVGQKTSLARLHVACMTRAGYDPLDVIPKRGPFCRFTSRAFAVRKMGSKLQLPYRRFREYNVQLNEEEPEEHRIWILKPQGGFNQVGIHMYSLATADIASDSATAAWLMQRVPEGTWVLQEYLMNPMTYQGHKFDLRVWALVTSLDPLRVYLLGTGIPKVSQWNYSKAVEDVKEPCIHVLMPGTNECFQNKRANVLTPYPTRTNTQEWFDKVIPSGRDFWTQRAWPSVEWRVVELLVLARDAILHVDHQLKRNGLRYKRVFFLSPDILIDQHGQATMVEVNVNGYMIGNLHKSFFPLHEEQRAVFRLMGGNGFPKQHKYAAALEQQTAAFCKRRKAKCTPAAEREIWEMVHEDMHCAMAWYRIFPTGEDRPHTARLKGSPSYQRSFTFLDGVMFDWLQHGWAPLHQLDQNRSVVVAQTPPSADLPPPKARAKPRQQKPASAAKIPEAHLNTMHRMPAGLAPAGGDASADDELAVLRARIAELERKGQAEAGRGR</sequence>
<evidence type="ECO:0000313" key="8">
    <source>
        <dbReference type="EMBL" id="CAE0588169.1"/>
    </source>
</evidence>
<dbReference type="GO" id="GO:0015631">
    <property type="term" value="F:tubulin binding"/>
    <property type="evidence" value="ECO:0007669"/>
    <property type="project" value="TreeGrafter"/>
</dbReference>
<evidence type="ECO:0000256" key="7">
    <source>
        <dbReference type="SAM" id="Phobius"/>
    </source>
</evidence>
<feature type="compositionally biased region" description="Polar residues" evidence="6">
    <location>
        <begin position="97"/>
        <end position="107"/>
    </location>
</feature>
<comment type="catalytic activity">
    <reaction evidence="5">
        <text>L-glutamyl-[protein] + L-glutamate + ATP = gamma-L-glutamyl-L-glutamyl-[protein] + ADP + phosphate + H(+)</text>
        <dbReference type="Rhea" id="RHEA:60144"/>
        <dbReference type="Rhea" id="RHEA-COMP:10208"/>
        <dbReference type="Rhea" id="RHEA-COMP:15517"/>
        <dbReference type="ChEBI" id="CHEBI:15378"/>
        <dbReference type="ChEBI" id="CHEBI:29973"/>
        <dbReference type="ChEBI" id="CHEBI:29985"/>
        <dbReference type="ChEBI" id="CHEBI:30616"/>
        <dbReference type="ChEBI" id="CHEBI:43474"/>
        <dbReference type="ChEBI" id="CHEBI:143622"/>
        <dbReference type="ChEBI" id="CHEBI:456216"/>
    </reaction>
    <physiologicalReaction direction="left-to-right" evidence="5">
        <dbReference type="Rhea" id="RHEA:60145"/>
    </physiologicalReaction>
</comment>
<accession>A0A6V2WQ97</accession>
<dbReference type="InterPro" id="IPR004344">
    <property type="entry name" value="TTL/TTLL_fam"/>
</dbReference>
<dbReference type="GO" id="GO:0005524">
    <property type="term" value="F:ATP binding"/>
    <property type="evidence" value="ECO:0007669"/>
    <property type="project" value="UniProtKB-KW"/>
</dbReference>
<dbReference type="PANTHER" id="PTHR12241:SF145">
    <property type="entry name" value="TUBULIN POLYGLUTAMYLASE TTLL5"/>
    <property type="match status" value="1"/>
</dbReference>
<keyword evidence="7" id="KW-0812">Transmembrane</keyword>
<keyword evidence="7" id="KW-1133">Transmembrane helix</keyword>
<keyword evidence="2" id="KW-0547">Nucleotide-binding</keyword>